<reference evidence="7" key="1">
    <citation type="submission" date="2021-01" db="EMBL/GenBank/DDBJ databases">
        <authorList>
            <person name="Corre E."/>
            <person name="Pelletier E."/>
            <person name="Niang G."/>
            <person name="Scheremetjew M."/>
            <person name="Finn R."/>
            <person name="Kale V."/>
            <person name="Holt S."/>
            <person name="Cochrane G."/>
            <person name="Meng A."/>
            <person name="Brown T."/>
            <person name="Cohen L."/>
        </authorList>
    </citation>
    <scope>NUCLEOTIDE SEQUENCE</scope>
    <source>
        <strain evidence="7">CCMP2084</strain>
    </source>
</reference>
<dbReference type="AlphaFoldDB" id="A0A7S2UCK1"/>
<feature type="chain" id="PRO_5031203864" description="peptide-methionine (S)-S-oxide reductase" evidence="5">
    <location>
        <begin position="22"/>
        <end position="319"/>
    </location>
</feature>
<keyword evidence="5" id="KW-0732">Signal</keyword>
<feature type="signal peptide" evidence="5">
    <location>
        <begin position="1"/>
        <end position="21"/>
    </location>
</feature>
<feature type="domain" description="Peptide methionine sulphoxide reductase MsrA" evidence="6">
    <location>
        <begin position="108"/>
        <end position="276"/>
    </location>
</feature>
<dbReference type="Pfam" id="PF01625">
    <property type="entry name" value="PMSR"/>
    <property type="match status" value="1"/>
</dbReference>
<keyword evidence="3" id="KW-0560">Oxidoreductase</keyword>
<dbReference type="EMBL" id="HBHQ01008935">
    <property type="protein sequence ID" value="CAD9814202.1"/>
    <property type="molecule type" value="Transcribed_RNA"/>
</dbReference>
<proteinExistence type="inferred from homology"/>
<accession>A0A7S2UCK1</accession>
<comment type="similarity">
    <text evidence="1">Belongs to the MsrA Met sulfoxide reductase family.</text>
</comment>
<evidence type="ECO:0000256" key="5">
    <source>
        <dbReference type="SAM" id="SignalP"/>
    </source>
</evidence>
<evidence type="ECO:0000313" key="7">
    <source>
        <dbReference type="EMBL" id="CAD9814202.1"/>
    </source>
</evidence>
<gene>
    <name evidence="7" type="ORF">ASEP1449_LOCUS6027</name>
</gene>
<evidence type="ECO:0000256" key="4">
    <source>
        <dbReference type="ARBA" id="ARBA00030643"/>
    </source>
</evidence>
<dbReference type="InterPro" id="IPR002569">
    <property type="entry name" value="Met_Sox_Rdtase_MsrA_dom"/>
</dbReference>
<dbReference type="Gene3D" id="3.30.1060.10">
    <property type="entry name" value="Peptide methionine sulphoxide reductase MsrA"/>
    <property type="match status" value="1"/>
</dbReference>
<name>A0A7S2UCK1_9STRA</name>
<dbReference type="EC" id="1.8.4.11" evidence="2"/>
<dbReference type="PROSITE" id="PS51257">
    <property type="entry name" value="PROKAR_LIPOPROTEIN"/>
    <property type="match status" value="1"/>
</dbReference>
<dbReference type="SUPFAM" id="SSF55068">
    <property type="entry name" value="Peptide methionine sulfoxide reductase"/>
    <property type="match status" value="1"/>
</dbReference>
<evidence type="ECO:0000256" key="3">
    <source>
        <dbReference type="ARBA" id="ARBA00023002"/>
    </source>
</evidence>
<sequence length="319" mass="34363">MTANRRPALLFIGLFIASCSAFIVPQHHSRSLIAQQQTHARSQLLGSIQSDIIDDDVKESPLDLHHHQSRRAFAKFGMVATIAALAANANTEAAMAVEESDEGGLIDVYFGCGCFWHVQHEFVEAEKKILGRKDDQLTARAGYAGGTAGAVDGKVCYHNAASVADYGKLGHAEVVGMKIPSSKFKDFAVEYFKLFDAKGDRPDQAGDRGGEYRSLVGVPGGAKGPYAKVLVDASIATGDKLDFAFGKGDDKDARKTSFVMDSEKFPFYVAEQYHQFHDGFNLNENYPSSYNNLASTFAKSGEDFGSCPKGSLGLGIAGL</sequence>
<evidence type="ECO:0000256" key="2">
    <source>
        <dbReference type="ARBA" id="ARBA00012502"/>
    </source>
</evidence>
<dbReference type="InterPro" id="IPR036509">
    <property type="entry name" value="Met_Sox_Rdtase_MsrA_sf"/>
</dbReference>
<dbReference type="GO" id="GO:0008113">
    <property type="term" value="F:peptide-methionine (S)-S-oxide reductase activity"/>
    <property type="evidence" value="ECO:0007669"/>
    <property type="project" value="UniProtKB-EC"/>
</dbReference>
<evidence type="ECO:0000256" key="1">
    <source>
        <dbReference type="ARBA" id="ARBA00005591"/>
    </source>
</evidence>
<protein>
    <recommendedName>
        <fullName evidence="2">peptide-methionine (S)-S-oxide reductase</fullName>
        <ecNumber evidence="2">1.8.4.11</ecNumber>
    </recommendedName>
    <alternativeName>
        <fullName evidence="4">Peptide-methionine (S)-S-oxide reductase</fullName>
    </alternativeName>
</protein>
<evidence type="ECO:0000259" key="6">
    <source>
        <dbReference type="Pfam" id="PF01625"/>
    </source>
</evidence>
<organism evidence="7">
    <name type="scientific">Attheya septentrionalis</name>
    <dbReference type="NCBI Taxonomy" id="420275"/>
    <lineage>
        <taxon>Eukaryota</taxon>
        <taxon>Sar</taxon>
        <taxon>Stramenopiles</taxon>
        <taxon>Ochrophyta</taxon>
        <taxon>Bacillariophyta</taxon>
        <taxon>Coscinodiscophyceae</taxon>
        <taxon>Chaetocerotophycidae</taxon>
        <taxon>Chaetocerotales</taxon>
        <taxon>Attheyaceae</taxon>
        <taxon>Attheya</taxon>
    </lineage>
</organism>